<gene>
    <name evidence="1" type="ORF">CGOC_LOCUS8662</name>
</gene>
<proteinExistence type="predicted"/>
<keyword evidence="2" id="KW-1185">Reference proteome</keyword>
<protein>
    <submittedName>
        <fullName evidence="1">Uncharacterized protein</fullName>
    </submittedName>
</protein>
<evidence type="ECO:0000313" key="1">
    <source>
        <dbReference type="EMBL" id="VDN19807.1"/>
    </source>
</evidence>
<sequence>MKSKMDAELDKFCREFYAKFHTFFIFSVCSHPNLRRKW</sequence>
<dbReference type="Proteomes" id="UP000271889">
    <property type="component" value="Unassembled WGS sequence"/>
</dbReference>
<evidence type="ECO:0000313" key="2">
    <source>
        <dbReference type="Proteomes" id="UP000271889"/>
    </source>
</evidence>
<organism evidence="1 2">
    <name type="scientific">Cylicostephanus goldi</name>
    <name type="common">Nematode worm</name>
    <dbReference type="NCBI Taxonomy" id="71465"/>
    <lineage>
        <taxon>Eukaryota</taxon>
        <taxon>Metazoa</taxon>
        <taxon>Ecdysozoa</taxon>
        <taxon>Nematoda</taxon>
        <taxon>Chromadorea</taxon>
        <taxon>Rhabditida</taxon>
        <taxon>Rhabditina</taxon>
        <taxon>Rhabditomorpha</taxon>
        <taxon>Strongyloidea</taxon>
        <taxon>Strongylidae</taxon>
        <taxon>Cylicostephanus</taxon>
    </lineage>
</organism>
<dbReference type="AlphaFoldDB" id="A0A3P7M7P1"/>
<reference evidence="1 2" key="1">
    <citation type="submission" date="2018-11" db="EMBL/GenBank/DDBJ databases">
        <authorList>
            <consortium name="Pathogen Informatics"/>
        </authorList>
    </citation>
    <scope>NUCLEOTIDE SEQUENCE [LARGE SCALE GENOMIC DNA]</scope>
</reference>
<accession>A0A3P7M7P1</accession>
<dbReference type="EMBL" id="UYRV01104638">
    <property type="protein sequence ID" value="VDN19807.1"/>
    <property type="molecule type" value="Genomic_DNA"/>
</dbReference>
<name>A0A3P7M7P1_CYLGO</name>